<evidence type="ECO:0000259" key="5">
    <source>
        <dbReference type="PROSITE" id="PS50931"/>
    </source>
</evidence>
<protein>
    <submittedName>
        <fullName evidence="6">LysR family transcriptional regulator</fullName>
    </submittedName>
</protein>
<dbReference type="CDD" id="cd05466">
    <property type="entry name" value="PBP2_LTTR_substrate"/>
    <property type="match status" value="1"/>
</dbReference>
<keyword evidence="4" id="KW-0804">Transcription</keyword>
<evidence type="ECO:0000256" key="4">
    <source>
        <dbReference type="ARBA" id="ARBA00023163"/>
    </source>
</evidence>
<evidence type="ECO:0000313" key="7">
    <source>
        <dbReference type="Proteomes" id="UP000036867"/>
    </source>
</evidence>
<dbReference type="SUPFAM" id="SSF46785">
    <property type="entry name" value="Winged helix' DNA-binding domain"/>
    <property type="match status" value="1"/>
</dbReference>
<dbReference type="GO" id="GO:0000976">
    <property type="term" value="F:transcription cis-regulatory region binding"/>
    <property type="evidence" value="ECO:0007669"/>
    <property type="project" value="TreeGrafter"/>
</dbReference>
<evidence type="ECO:0000256" key="1">
    <source>
        <dbReference type="ARBA" id="ARBA00009437"/>
    </source>
</evidence>
<dbReference type="InterPro" id="IPR036390">
    <property type="entry name" value="WH_DNA-bd_sf"/>
</dbReference>
<comment type="caution">
    <text evidence="6">The sequence shown here is derived from an EMBL/GenBank/DDBJ whole genome shotgun (WGS) entry which is preliminary data.</text>
</comment>
<proteinExistence type="inferred from homology"/>
<evidence type="ECO:0000313" key="6">
    <source>
        <dbReference type="EMBL" id="KOO49932.1"/>
    </source>
</evidence>
<dbReference type="PANTHER" id="PTHR30126">
    <property type="entry name" value="HTH-TYPE TRANSCRIPTIONAL REGULATOR"/>
    <property type="match status" value="1"/>
</dbReference>
<feature type="domain" description="HTH lysR-type" evidence="5">
    <location>
        <begin position="1"/>
        <end position="58"/>
    </location>
</feature>
<name>A0A0M0LG75_9BACL</name>
<dbReference type="Pfam" id="PF03466">
    <property type="entry name" value="LysR_substrate"/>
    <property type="match status" value="1"/>
</dbReference>
<organism evidence="6 7">
    <name type="scientific">Viridibacillus arvi</name>
    <dbReference type="NCBI Taxonomy" id="263475"/>
    <lineage>
        <taxon>Bacteria</taxon>
        <taxon>Bacillati</taxon>
        <taxon>Bacillota</taxon>
        <taxon>Bacilli</taxon>
        <taxon>Bacillales</taxon>
        <taxon>Caryophanaceae</taxon>
        <taxon>Viridibacillus</taxon>
    </lineage>
</organism>
<dbReference type="OrthoDB" id="9803735at2"/>
<gene>
    <name evidence="6" type="ORF">AMD00_16630</name>
</gene>
<dbReference type="AlphaFoldDB" id="A0A0M0LG75"/>
<dbReference type="Gene3D" id="3.40.190.10">
    <property type="entry name" value="Periplasmic binding protein-like II"/>
    <property type="match status" value="2"/>
</dbReference>
<evidence type="ECO:0000256" key="2">
    <source>
        <dbReference type="ARBA" id="ARBA00023015"/>
    </source>
</evidence>
<dbReference type="SUPFAM" id="SSF53850">
    <property type="entry name" value="Periplasmic binding protein-like II"/>
    <property type="match status" value="1"/>
</dbReference>
<dbReference type="Proteomes" id="UP000036867">
    <property type="component" value="Unassembled WGS sequence"/>
</dbReference>
<dbReference type="PROSITE" id="PS50931">
    <property type="entry name" value="HTH_LYSR"/>
    <property type="match status" value="1"/>
</dbReference>
<dbReference type="GeneID" id="301137719"/>
<dbReference type="EMBL" id="LILB01000005">
    <property type="protein sequence ID" value="KOO49932.1"/>
    <property type="molecule type" value="Genomic_DNA"/>
</dbReference>
<dbReference type="PANTHER" id="PTHR30126:SF40">
    <property type="entry name" value="HTH-TYPE TRANSCRIPTIONAL REGULATOR GLTR"/>
    <property type="match status" value="1"/>
</dbReference>
<evidence type="ECO:0000256" key="3">
    <source>
        <dbReference type="ARBA" id="ARBA00023125"/>
    </source>
</evidence>
<keyword evidence="7" id="KW-1185">Reference proteome</keyword>
<dbReference type="InterPro" id="IPR005119">
    <property type="entry name" value="LysR_subst-bd"/>
</dbReference>
<dbReference type="GO" id="GO:0003700">
    <property type="term" value="F:DNA-binding transcription factor activity"/>
    <property type="evidence" value="ECO:0007669"/>
    <property type="project" value="InterPro"/>
</dbReference>
<dbReference type="Pfam" id="PF00126">
    <property type="entry name" value="HTH_1"/>
    <property type="match status" value="1"/>
</dbReference>
<dbReference type="RefSeq" id="WP_053418109.1">
    <property type="nucleotide sequence ID" value="NZ_LILB01000005.1"/>
</dbReference>
<dbReference type="PATRIC" id="fig|263475.3.peg.4614"/>
<keyword evidence="3" id="KW-0238">DNA-binding</keyword>
<dbReference type="FunFam" id="1.10.10.10:FF:000001">
    <property type="entry name" value="LysR family transcriptional regulator"/>
    <property type="match status" value="1"/>
</dbReference>
<sequence>MNIDHLEAFMYVVHLQSFHKASKALFLSQPTVTARIKTLERELNTELFERQGRGVILTQQGKDFIPYAQQIIQTFNDGKQQMKHRENQHEIVIGANIITSQYFIPFALPFWKTQNPELRFKFVSATNDVLLEKLLNKQIDMAFMKQLTSEGIQQDSILDNSVRLIVSPGHSLLGKQMIDAKVLAEEPMVFFECGAFDWNLIYKLFEVEKVEPRIEFKVDHLEVAKSLIKNKHCIGFLPYLSVKDELARGELVEIDTSHLLLIKQHVYLTYFQSEAVELLRKDINRSINAFLQ</sequence>
<dbReference type="Gene3D" id="1.10.10.10">
    <property type="entry name" value="Winged helix-like DNA-binding domain superfamily/Winged helix DNA-binding domain"/>
    <property type="match status" value="1"/>
</dbReference>
<accession>A0A0M0LG75</accession>
<dbReference type="STRING" id="263475.AMD00_16630"/>
<keyword evidence="2" id="KW-0805">Transcription regulation</keyword>
<dbReference type="InterPro" id="IPR036388">
    <property type="entry name" value="WH-like_DNA-bd_sf"/>
</dbReference>
<reference evidence="7" key="1">
    <citation type="submission" date="2015-08" db="EMBL/GenBank/DDBJ databases">
        <title>Fjat-10028 dsm 16317.</title>
        <authorList>
            <person name="Liu B."/>
            <person name="Wang J."/>
            <person name="Zhu Y."/>
            <person name="Liu G."/>
            <person name="Chen Q."/>
            <person name="Chen Z."/>
            <person name="Lan J."/>
            <person name="Che J."/>
            <person name="Ge C."/>
            <person name="Shi H."/>
            <person name="Pan Z."/>
            <person name="Liu X."/>
        </authorList>
    </citation>
    <scope>NUCLEOTIDE SEQUENCE [LARGE SCALE GENOMIC DNA]</scope>
    <source>
        <strain evidence="7">DSM 16317</strain>
    </source>
</reference>
<dbReference type="PRINTS" id="PR00039">
    <property type="entry name" value="HTHLYSR"/>
</dbReference>
<comment type="similarity">
    <text evidence="1">Belongs to the LysR transcriptional regulatory family.</text>
</comment>
<dbReference type="InterPro" id="IPR000847">
    <property type="entry name" value="LysR_HTH_N"/>
</dbReference>